<sequence>MLLNVCKILQFFFLKLVRNEFTFRLLSCHNLFVKLLLSTGKIKFYIRIFLEYRYFR</sequence>
<organism evidence="1">
    <name type="scientific">Anguilla anguilla</name>
    <name type="common">European freshwater eel</name>
    <name type="synonym">Muraena anguilla</name>
    <dbReference type="NCBI Taxonomy" id="7936"/>
    <lineage>
        <taxon>Eukaryota</taxon>
        <taxon>Metazoa</taxon>
        <taxon>Chordata</taxon>
        <taxon>Craniata</taxon>
        <taxon>Vertebrata</taxon>
        <taxon>Euteleostomi</taxon>
        <taxon>Actinopterygii</taxon>
        <taxon>Neopterygii</taxon>
        <taxon>Teleostei</taxon>
        <taxon>Anguilliformes</taxon>
        <taxon>Anguillidae</taxon>
        <taxon>Anguilla</taxon>
    </lineage>
</organism>
<reference evidence="1" key="2">
    <citation type="journal article" date="2015" name="Fish Shellfish Immunol.">
        <title>Early steps in the European eel (Anguilla anguilla)-Vibrio vulnificus interaction in the gills: Role of the RtxA13 toxin.</title>
        <authorList>
            <person name="Callol A."/>
            <person name="Pajuelo D."/>
            <person name="Ebbesson L."/>
            <person name="Teles M."/>
            <person name="MacKenzie S."/>
            <person name="Amaro C."/>
        </authorList>
    </citation>
    <scope>NUCLEOTIDE SEQUENCE</scope>
</reference>
<reference evidence="1" key="1">
    <citation type="submission" date="2014-11" db="EMBL/GenBank/DDBJ databases">
        <authorList>
            <person name="Amaro Gonzalez C."/>
        </authorList>
    </citation>
    <scope>NUCLEOTIDE SEQUENCE</scope>
</reference>
<accession>A0A0E9WSI0</accession>
<name>A0A0E9WSI0_ANGAN</name>
<dbReference type="EMBL" id="GBXM01016067">
    <property type="protein sequence ID" value="JAH92510.1"/>
    <property type="molecule type" value="Transcribed_RNA"/>
</dbReference>
<protein>
    <submittedName>
        <fullName evidence="1">Uncharacterized protein</fullName>
    </submittedName>
</protein>
<evidence type="ECO:0000313" key="1">
    <source>
        <dbReference type="EMBL" id="JAH92510.1"/>
    </source>
</evidence>
<dbReference type="AlphaFoldDB" id="A0A0E9WSI0"/>
<proteinExistence type="predicted"/>